<dbReference type="EMBL" id="GEMB01006226">
    <property type="protein sequence ID" value="JAR97106.1"/>
    <property type="molecule type" value="Transcribed_RNA"/>
</dbReference>
<protein>
    <submittedName>
        <fullName evidence="1">Nesprin-1 isoform x3</fullName>
    </submittedName>
</protein>
<sequence length="69" mass="7581">MSKCAEPTGDKESLATKLTHLKILHNEMPEGQKKLEAALQLGEVACALADSDDKEVIEEEVVLLQDEFV</sequence>
<accession>A0A170W0Q3</accession>
<evidence type="ECO:0000313" key="1">
    <source>
        <dbReference type="EMBL" id="JAR97106.1"/>
    </source>
</evidence>
<organism evidence="1">
    <name type="scientific">Triatoma infestans</name>
    <name type="common">Assassin bug</name>
    <dbReference type="NCBI Taxonomy" id="30076"/>
    <lineage>
        <taxon>Eukaryota</taxon>
        <taxon>Metazoa</taxon>
        <taxon>Ecdysozoa</taxon>
        <taxon>Arthropoda</taxon>
        <taxon>Hexapoda</taxon>
        <taxon>Insecta</taxon>
        <taxon>Pterygota</taxon>
        <taxon>Neoptera</taxon>
        <taxon>Paraneoptera</taxon>
        <taxon>Hemiptera</taxon>
        <taxon>Heteroptera</taxon>
        <taxon>Panheteroptera</taxon>
        <taxon>Cimicomorpha</taxon>
        <taxon>Reduviidae</taxon>
        <taxon>Triatominae</taxon>
        <taxon>Triatoma</taxon>
    </lineage>
</organism>
<proteinExistence type="predicted"/>
<name>A0A170W0Q3_TRIIF</name>
<reference evidence="1" key="1">
    <citation type="submission" date="2016-04" db="EMBL/GenBank/DDBJ databases">
        <authorList>
            <person name="Calderon-Fernandez G.M.Sr."/>
        </authorList>
    </citation>
    <scope>NUCLEOTIDE SEQUENCE</scope>
    <source>
        <strain evidence="1">Int1</strain>
        <tissue evidence="1">Integument</tissue>
    </source>
</reference>
<dbReference type="AlphaFoldDB" id="A0A170W0Q3"/>
<reference evidence="1" key="2">
    <citation type="journal article" date="2017" name="J. Med. Entomol.">
        <title>Transcriptome Analysis of the Triatoma infestans (Hemiptera: Reduviidae) Integument.</title>
        <authorList>
            <person name="Calderon-Fernandez G.M."/>
            <person name="Moriconi D.E."/>
            <person name="Dulbecco A.B."/>
            <person name="Juarez M.P."/>
        </authorList>
    </citation>
    <scope>NUCLEOTIDE SEQUENCE</scope>
    <source>
        <strain evidence="1">Int1</strain>
        <tissue evidence="1">Integument</tissue>
    </source>
</reference>
<dbReference type="SUPFAM" id="SSF46966">
    <property type="entry name" value="Spectrin repeat"/>
    <property type="match status" value="1"/>
</dbReference>